<dbReference type="InterPro" id="IPR011704">
    <property type="entry name" value="ATPase_dyneun-rel_AAA"/>
</dbReference>
<feature type="compositionally biased region" description="Acidic residues" evidence="10">
    <location>
        <begin position="4735"/>
        <end position="4745"/>
    </location>
</feature>
<dbReference type="Pfam" id="PF07728">
    <property type="entry name" value="AAA_5"/>
    <property type="match status" value="8"/>
</dbReference>
<evidence type="ECO:0000256" key="9">
    <source>
        <dbReference type="PIRNR" id="PIRNR010340"/>
    </source>
</evidence>
<evidence type="ECO:0000313" key="12">
    <source>
        <dbReference type="EMBL" id="GAB1288358.1"/>
    </source>
</evidence>
<feature type="compositionally biased region" description="Polar residues" evidence="10">
    <location>
        <begin position="4931"/>
        <end position="4943"/>
    </location>
</feature>
<dbReference type="EMBL" id="BAAFST010000004">
    <property type="protein sequence ID" value="GAB1288358.1"/>
    <property type="molecule type" value="Genomic_DNA"/>
</dbReference>
<evidence type="ECO:0000256" key="4">
    <source>
        <dbReference type="ARBA" id="ARBA00017143"/>
    </source>
</evidence>
<proteinExistence type="inferred from homology"/>
<keyword evidence="5 9" id="KW-0547">Nucleotide-binding</keyword>
<feature type="compositionally biased region" description="Basic and acidic residues" evidence="10">
    <location>
        <begin position="4746"/>
        <end position="4756"/>
    </location>
</feature>
<dbReference type="InterPro" id="IPR040848">
    <property type="entry name" value="AAA_lid_7"/>
</dbReference>
<evidence type="ECO:0000256" key="1">
    <source>
        <dbReference type="ARBA" id="ARBA00004604"/>
    </source>
</evidence>
<dbReference type="InterPro" id="IPR041190">
    <property type="entry name" value="Midasin_AAA_lid_5"/>
</dbReference>
<evidence type="ECO:0000256" key="8">
    <source>
        <dbReference type="ARBA" id="ARBA00023242"/>
    </source>
</evidence>
<dbReference type="PROSITE" id="PS50234">
    <property type="entry name" value="VWFA"/>
    <property type="match status" value="1"/>
</dbReference>
<dbReference type="InterPro" id="IPR036465">
    <property type="entry name" value="vWFA_dom_sf"/>
</dbReference>
<evidence type="ECO:0000256" key="7">
    <source>
        <dbReference type="ARBA" id="ARBA00023186"/>
    </source>
</evidence>
<feature type="compositionally biased region" description="Acidic residues" evidence="10">
    <location>
        <begin position="4818"/>
        <end position="4829"/>
    </location>
</feature>
<feature type="compositionally biased region" description="Basic and acidic residues" evidence="10">
    <location>
        <begin position="4952"/>
        <end position="4962"/>
    </location>
</feature>
<dbReference type="CDD" id="cd01460">
    <property type="entry name" value="vWA_midasin"/>
    <property type="match status" value="1"/>
</dbReference>
<reference evidence="12 13" key="1">
    <citation type="submission" date="2024-08" db="EMBL/GenBank/DDBJ databases">
        <title>The draft genome of Apodemus speciosus.</title>
        <authorList>
            <person name="Nabeshima K."/>
            <person name="Suzuki S."/>
            <person name="Onuma M."/>
        </authorList>
    </citation>
    <scope>NUCLEOTIDE SEQUENCE [LARGE SCALE GENOMIC DNA]</scope>
    <source>
        <strain evidence="12">IB14-021</strain>
    </source>
</reference>
<feature type="compositionally biased region" description="Polar residues" evidence="10">
    <location>
        <begin position="5059"/>
        <end position="5074"/>
    </location>
</feature>
<feature type="compositionally biased region" description="Acidic residues" evidence="10">
    <location>
        <begin position="4797"/>
        <end position="4808"/>
    </location>
</feature>
<dbReference type="CDD" id="cd00009">
    <property type="entry name" value="AAA"/>
    <property type="match status" value="2"/>
</dbReference>
<keyword evidence="7 9" id="KW-0143">Chaperone</keyword>
<feature type="compositionally biased region" description="Acidic residues" evidence="10">
    <location>
        <begin position="4649"/>
        <end position="4664"/>
    </location>
</feature>
<dbReference type="InterPro" id="IPR002035">
    <property type="entry name" value="VWF_A"/>
</dbReference>
<dbReference type="InterPro" id="IPR048617">
    <property type="entry name" value="MDN1_AAA_lid_4"/>
</dbReference>
<sequence>MEHLSVELVAGPLRLIATKNEKSGGELNRFLIKSVWTPQDRQCILNALAQLLLDKDYTLLLGRQLRPILLDLLERNAKAIKTGGQVNHDLHERLSVSMSKLIGSHPDVLPFAMRYFKDTYPVFQRLFLESSDTNPVRYGRRRMKLRDLMEAAHIFLQHRQPVFRELWDWSVCVPLLRSHDALVRWHTANCLALVTCMNEEHKLSFLRKMFSSDELVHFRLRLLEEAQLQDLEKALVLANPEASLWHKGEEPQYIQGHLVSADLSPSVAAVCGVVLPKHSSSPGEQAGDRNSSQEQELALKSFVLVESVCKNLQMLAVAVASRNAVLVEGPIGSGKTSLVEYLAAVTGRTKPPQLLKVQLGDQTDSKMLLGMYRCTDVPGEFVWQPGTLTQAVTKGHWILLEDIDYAPLDVVSVLIPLLENGELLIPGHGDCLKVAPTFQLFATRRLLSCGGSWYRPLSSHATMLDKYWTRIHLHNLDKKDLSEVLQSRYPSLLAAADHLLDIYIELTGEKHCCPSVGYDKAPQEVSEAERESRRVVLEGRELSLRDLLNWCNRVAHGFDSTSSTALVNVFQEAMDCFTAMLSEQTKKLKMAEIIGSKLNISKKQAEFFCKLYKPEIVINELDVQVGRVRLLRKQSEVVHIQKEKYTFAATRPSSLLLEQLAVCVSQGEPVLLVGETGTGKTSAVQHLAHATGQHLRVVNMNQQSDTADLLGGFKPVDHKLIWLPLRETFEELFVQTFSKKQNFTFLGHIQTCYRQKRWHDLLKLMQHVQKSAITKEGKESQPGLLLKEKWEAFGLRLNHAQQQMKMTENALLFAFVEGTLAQAIKKGEWILLDEINLAAPETLECLSGLLEGSSGSLVLLDRGDTEPLVRHPDFRLFACMNPATDVGKRNLPPGIRNRFTELYVEELESKEDLQILIVDYLKGLSVSKSTVQGIVNFYTALRKESGSRLVDGTGHRPHYSLRTLCRALRFAASNPCGSIPRSLYEGFCLGFLTQLDRASHPVVQKLICQHIISGNVKSLLKQPIPEPKGGRLIQVEGYWISVGDKEPKIDETYVLTSSVKLNLRDIARVVSAGTYPVLIQGETSVGKTSLIRWLAAATGNHCVRINNHEHTDIQEYIGCYTSDTSGKLVFNEGVLIDAMRKGYWIVLDELNLAPTDVLEALNRLLDDNRELLITETQEVVRAHPRFMLFATQNPPGLYGGRKVLSRAFRNRFVELHFDELPSSELETILHKRCSLPPSYCSKLVKVMLDLQSYRRRSSVFAGKQGFIALRDLFRWAERYRLAEQTEKDYDWLQHLANDGGFMLLAGRVRKQEEADVIQEVLEKHFKKKLCPQSLFSKENVLKLLGKSSTQTSVLESKFSHVVWTEGMRRLAVLVGRALEFGEPVLLVGDTGCGKTTVCQMFAALANQKLYSVNCHLNMETSDFLGGLRPVRQKPNDKEEGDTRLFEWHDGPLVLAMKEDSFFLLDEISLADDSVLERLNSVLEVEKSLVLAEKGSPENKDNEVELLTAGKHFRILATMNPGGDFGKKELSPALRNRFTEIWCPQSTKREDLIQIINHNLRPGLSLARVGHKGADIAEVMLDFITWLTRQEFGRKCVVSIRDILSWVNFMNSMAEEAAVKRLETISPVMSFVHAACLVYTDGIGSGVTSSGFGTALLAREECLKFLIKKLSKVARLTERQKDELKIYDRLKHKEFTNIGDLWGVHPFFIPRGPVLNEHNIADYALSAGTTAMNAQRLLRAAKLNKPILLEGSPGVGKTSLVAALAKASGNTLVRINLSEQTDIADLFGADLPVEGGRGGEFAWCDGPLLAALKAGHWVVLDELNLASQSVLEGLNACFDHRGEIYIPELGMSFQVQHEKTRIFGCQNPFRQGGGRKGLPKSFLNRFTQVFVDPLTVVDMEFIASTLFPAIDKNIVKKMVAFNNHIDHEVTVEKKWGQKGGPWEFNLRDLFRWCQLMLVDQSPGCYDPGQHVFLVYGERMRTREDKEKDHPFQHHVLTVFKDVFASNSVPYIGTRLFHITPYDIQIGYSVLSRSSYVPHPSRRPLSLLHQSFQSLEPIMKCVQMSWMVILVGPASVGKTSLVQLLAHLTGHTLKIMAMNSAMDTTELLGGFEQVDIIRPWRLLLEKVERTVRVLLRDSLLINADDTEVVLRAWSHFLLTYKPKSLGEDGKSVTIEIVNKLEAVLLLMQRLNNKINSYSKADFAKLVEDFRAFGIKLLQSASGRSHGSFEWVDSMLVQALKSGDWLLMDNVNFCNPSVLDRLNALLEPGGVLTINERGMVDGSTCTVTPNPNFRPVHGEISRAMRNRGLEIYISGEEDGSTLDNLDLKVLLHSLGLVGDSVCNILLALHTGVQSLVRGSPASSLSTLSHTATLIVQYLQRGLSLHKAFFEACWEVYVCSQHSTANQKLVQALLESHTSSLQARETWGRSILATGLWPDSVPSALFATEDSRLSVVRSDGQILAYCLNRMSLTASSWTRSQPLTLQDLENIMQTCSPENLTFNAVEMDTCWVDEPEVLAMAVKLLIERATNQDWMLRVKWLCHLAKNIPQGLDVCPLCIKRDASIFQGLPFSVQKQKSVRIHLEASASALRKFYSTSLSAGVSNVLKILQTNITDDFVIPLDPRWNMQALDIIRNSLDFDPQSDQAEQLFALLESVGNKTIIYLDREKRIFTEANLISVGSKKLRSSVLRMSFEFHKDPESYHSPPHDIVANLAAFFELIDGLILLWVQSPHGVVPDAQINKIEIGEEQLCLVLGSVQWRDRFWTVADTVTVDASGLALLALHWHWVSKHLIHQIPHLLVNHENKYYKELQVVSEHIHSCLGSPAGSFVGVKKLQAFLGRPFPFKDELVVDCFLQLRALNKALTLGEQLPVSGERGGQEDINRLQVVAYEWTLKKSLLQAWGLILRANVLEDVNLDELKNLVNTQCSELKSRGLSRGVLEKAHETSSPGQPALSSLVHLSRRVQLWPAAEYLAVLWQFRVTADFIAQACLRRSSQQRQMGEEMSRHITFCLTHTPIAPKKLWSLWSLLHIQKLSAQEVSCLWSELFTSTFGASWSSPVITNPESWLTWSPLPNVQQQEVPRSRWDSTLKGPASYWDQGLIQNFLLDEHRYLILRTDSRLQGLVLCRHLLGLSELLPASQRQEYVQNCEHLLLGSSQALHHVDQILGSIGAQEMLPKELLCLLLTSLHYFIGEGESKQSLPEPAHRGRLWVSLGLLQIQAWLPQAPFDPAVKKAYKLRYAQEELCQLQCELKTRNLLSHLQTGRDLEDDLITRHSHPHIKLLPQRISQLENSVHSLSKKQAFRPRLPSYETLVQEIHHYVTSIAKVTAVQDLLVRLLQALHADGPKSAQVLQNLLKEEASWQQSHHQFRKRLVEEYALYPDTVTPLLASILQLQHGMRLVASEVHASLHSGVVRAETLGALAMAVLAFPSVGPGFPTYHAHADALCSVNSAEALRGLGKLMLKRGARKEEARSQQPYPTREQLLMNALLYLRSHVLCKGELDQRALLLFRHLCQEIINEWDEQERKAQEKAEQESSLYRFRSRSRRTALTEEEEEELELRKLFPLHEKDFADILMEPTLEEKKRASDGREEEAATDPTLLSQSSMQAVMQIHQQLCLSFARALWYQQTAPPHEAKHYLSLFLSCYQTGASLLTHCYPLMGVELNDRLLGSHLLACTLSSNTLCGEATSDLVLKPEGPYDFYQHPNVAEAQQCQPVLQGFSEAVSQLLQDWPEHPVLQQLLVVMDRIRGFPLSSPISKLLNGLEILLAKAQDWEENASRVLSLQKHLDLVSQMIIRWRKLELNCWSMSLDNTMRRHTEKSTKHWFSIYQMLEKHMQERTEEQEGKDSLCSVLWNLYHFYKQFVEPVQAKIVELRSPIEKELKEFVKISKWNDVSFWSIKQSVEKTHRTLFKFMKKFEAVLNEPCQSCLVESSREGQPDGLPKPTEEATIETSPIQGLNNALRETLLAQPIAWQPSGTEQCQDAGPLPVEGELVRRLPRLSKRMRKMCLLFMKESPLPHLVESLDQFTGGVISSVRELQSLKVDPSAEKEKQHSEAKHILTQKHRALSDLFKHLAKIGLSYRKGLAWARSKSPQELLHLHPLDLQSALSIVSSTREADSRLLREISSLWDGCQKYFYRSLARHTRLTAALATPVKEMGMGNVDRCKGFSAHLMKLLIRQRRSLTTLTEQWIILRNLLSCVQEIHSRLTGPPVYPVAFPPQDSVQQWTERLQHLAMQSQILLEQFSWLFQCCPSAGPTEGRNDSPVREHPSASHLEKIDIKEPIAGVMPDLLSSDLSYPTPVPTSQLPSGCRMRRGDQLWQQSTAGLTEMLKTIKTMKASVDKIRQQSCETLFHTWIGVEQTDSQMALVESLDYLRGEVSKAIDDFTAWRARLFIAHKQGGNQMLEESFVEDFSEQVEIAIRAILCTIQNLAERNNKKAEDSAANRRLQEEDGGEEEEAGFKSLQPGHLTKLLEDDFWASVSTLHVQRVISSVSELLERLKSCSEDASTAKHKVFSQSCGLLVRLIPMLCGFSDLILFFLTISLATHRSTAKLLSVLAQTFTELAQKGFCLPKELMEDSAGEGAAQFHDYEGGGIGDGEGVKDVSDRIENEDQVEDTFQKGQEKDEEDLDSKPDMKGEDNAIEMSEDFDGKMHDGELEQEEDDEKSDSEDGDLDKQMGNLNGEEADKLDERLWGDDEEDDEDTDGKAEETGPGMDEEDSELVAKDDNLDAGNLNKNKKHQDEKEDLEPEDVEQGEEKINEQIDEREYDENEVDPYHGNQEKLPEPEALDLPDDLKLDSEDKSGGEDTDNEEAEENPLEIKEKPVDVEETDHEIEEPEAGQNEGESPPEPEEGPSDDKEGMGMDTGADDQDKDTSSQSEEHPEEVEEEEEDRPATDGSAESGVSPVDQALQPQKEEEEGEKSDAEEQVPEATERKEHASCGQTGVDSVQSAQAMELAGAAPEKEEGKEEHGTGAADANQAEGHESNLIARLSSQQHTNKNTQSFKRRPGQADNERSIGDHSERVRKRLRTVDTDRKTEQDPAQAQVDDADTFEHIKQGSDAYDAQTYDVASSEQQQTAKASGQDQEEEETEDVLMDTEEELIRAEDTEQLKPEAVKSETAAASGPFLKDVGELRQEMERQLEAWQEHDSGTAEEEKAADEMWQNYLVLTASLSQQLCEQLRLLLEPTQAAKLRGDYRTGKRLNMRKIIPYIASQFRKDRIWLRRTKPSKRQYQICLAIDDSSSMVDNHTKQLAFESLAVIGNALTLLEVGQIAVCSFGESVKLLHPFHEQFNDSSGSHILRLCRFQQRKTKIAQFLESVAKMFAAAQKLSQTVSPETAQLLLIVSDGRGLFLEGKDRVLAAVQAAQNANIFVIFVVLDNPNSRDSILDIKVPIFKGPGEMPEIRSYMEEFPFPFYIILRDVNALPETLSDALRQWFELVTASDHS</sequence>
<dbReference type="PANTHER" id="PTHR48103">
    <property type="entry name" value="MIDASIN-RELATED"/>
    <property type="match status" value="1"/>
</dbReference>
<accession>A0ABQ0EMP5</accession>
<dbReference type="Proteomes" id="UP001623349">
    <property type="component" value="Unassembled WGS sequence"/>
</dbReference>
<dbReference type="Pfam" id="PF17867">
    <property type="entry name" value="AAA_lid_7"/>
    <property type="match status" value="3"/>
</dbReference>
<keyword evidence="13" id="KW-1185">Reference proteome</keyword>
<evidence type="ECO:0000256" key="6">
    <source>
        <dbReference type="ARBA" id="ARBA00022840"/>
    </source>
</evidence>
<feature type="compositionally biased region" description="Basic and acidic residues" evidence="10">
    <location>
        <begin position="4676"/>
        <end position="4686"/>
    </location>
</feature>
<dbReference type="InterPro" id="IPR012099">
    <property type="entry name" value="Midasin"/>
</dbReference>
<dbReference type="SMART" id="SM00382">
    <property type="entry name" value="AAA"/>
    <property type="match status" value="5"/>
</dbReference>
<dbReference type="SMART" id="SM01258">
    <property type="entry name" value="KRBA1"/>
    <property type="match status" value="1"/>
</dbReference>
<evidence type="ECO:0000256" key="3">
    <source>
        <dbReference type="ARBA" id="ARBA00007188"/>
    </source>
</evidence>
<feature type="compositionally biased region" description="Basic and acidic residues" evidence="10">
    <location>
        <begin position="4431"/>
        <end position="4442"/>
    </location>
</feature>
<dbReference type="InterPro" id="IPR029317">
    <property type="entry name" value="KRBA1_rpt"/>
</dbReference>
<feature type="domain" description="VWFA" evidence="11">
    <location>
        <begin position="5224"/>
        <end position="5423"/>
    </location>
</feature>
<feature type="compositionally biased region" description="Basic and acidic residues" evidence="10">
    <location>
        <begin position="4622"/>
        <end position="4631"/>
    </location>
</feature>
<feature type="compositionally biased region" description="Acidic residues" evidence="10">
    <location>
        <begin position="4872"/>
        <end position="4882"/>
    </location>
</feature>
<feature type="region of interest" description="Disordered" evidence="10">
    <location>
        <begin position="4431"/>
        <end position="4453"/>
    </location>
</feature>
<keyword evidence="6 9" id="KW-0067">ATP-binding</keyword>
<dbReference type="InterPro" id="IPR003593">
    <property type="entry name" value="AAA+_ATPase"/>
</dbReference>
<dbReference type="Gene3D" id="3.40.50.410">
    <property type="entry name" value="von Willebrand factor, type A domain"/>
    <property type="match status" value="1"/>
</dbReference>
<name>A0ABQ0EMP5_APOSI</name>
<dbReference type="Pfam" id="PF17865">
    <property type="entry name" value="AAA_lid_5"/>
    <property type="match status" value="1"/>
</dbReference>
<evidence type="ECO:0000259" key="11">
    <source>
        <dbReference type="PROSITE" id="PS50234"/>
    </source>
</evidence>
<feature type="region of interest" description="Disordered" evidence="10">
    <location>
        <begin position="4606"/>
        <end position="5084"/>
    </location>
</feature>
<evidence type="ECO:0000256" key="10">
    <source>
        <dbReference type="SAM" id="MobiDB-lite"/>
    </source>
</evidence>
<dbReference type="SMART" id="SM00327">
    <property type="entry name" value="VWA"/>
    <property type="match status" value="1"/>
</dbReference>
<dbReference type="PANTHER" id="PTHR48103:SF2">
    <property type="entry name" value="MIDASIN"/>
    <property type="match status" value="1"/>
</dbReference>
<feature type="compositionally biased region" description="Basic and acidic residues" evidence="10">
    <location>
        <begin position="4784"/>
        <end position="4796"/>
    </location>
</feature>
<dbReference type="SUPFAM" id="SSF53300">
    <property type="entry name" value="vWA-like"/>
    <property type="match status" value="1"/>
</dbReference>
<organism evidence="12 13">
    <name type="scientific">Apodemus speciosus</name>
    <name type="common">Large Japanese field mouse</name>
    <dbReference type="NCBI Taxonomy" id="105296"/>
    <lineage>
        <taxon>Eukaryota</taxon>
        <taxon>Metazoa</taxon>
        <taxon>Chordata</taxon>
        <taxon>Craniata</taxon>
        <taxon>Vertebrata</taxon>
        <taxon>Euteleostomi</taxon>
        <taxon>Mammalia</taxon>
        <taxon>Eutheria</taxon>
        <taxon>Euarchontoglires</taxon>
        <taxon>Glires</taxon>
        <taxon>Rodentia</taxon>
        <taxon>Myomorpha</taxon>
        <taxon>Muroidea</taxon>
        <taxon>Muridae</taxon>
        <taxon>Murinae</taxon>
        <taxon>Apodemus</taxon>
    </lineage>
</organism>
<keyword evidence="8 9" id="KW-0539">Nucleus</keyword>
<comment type="similarity">
    <text evidence="3 9">Belongs to the midasin family.</text>
</comment>
<dbReference type="SUPFAM" id="SSF52540">
    <property type="entry name" value="P-loop containing nucleoside triphosphate hydrolases"/>
    <property type="match status" value="6"/>
</dbReference>
<evidence type="ECO:0000256" key="5">
    <source>
        <dbReference type="ARBA" id="ARBA00022741"/>
    </source>
</evidence>
<dbReference type="Gene3D" id="3.40.50.300">
    <property type="entry name" value="P-loop containing nucleotide triphosphate hydrolases"/>
    <property type="match status" value="6"/>
</dbReference>
<feature type="compositionally biased region" description="Acidic residues" evidence="10">
    <location>
        <begin position="5075"/>
        <end position="5084"/>
    </location>
</feature>
<gene>
    <name evidence="12" type="ORF">APTSU1_000358800</name>
</gene>
<feature type="compositionally biased region" description="Acidic residues" evidence="10">
    <location>
        <begin position="4906"/>
        <end position="4919"/>
    </location>
</feature>
<comment type="function">
    <text evidence="9">Nuclear chaperone required for maturation and nuclear export of pre-60S ribosome subunits.</text>
</comment>
<comment type="subcellular location">
    <subcellularLocation>
        <location evidence="1">Nucleus</location>
        <location evidence="1">Nucleolus</location>
    </subcellularLocation>
    <subcellularLocation>
        <location evidence="2">Nucleus</location>
        <location evidence="2">Nucleoplasm</location>
    </subcellularLocation>
</comment>
<feature type="compositionally biased region" description="Polar residues" evidence="10">
    <location>
        <begin position="4982"/>
        <end position="4994"/>
    </location>
</feature>
<dbReference type="InterPro" id="IPR027417">
    <property type="entry name" value="P-loop_NTPase"/>
</dbReference>
<comment type="caution">
    <text evidence="12">The sequence shown here is derived from an EMBL/GenBank/DDBJ whole genome shotgun (WGS) entry which is preliminary data.</text>
</comment>
<dbReference type="Pfam" id="PF21108">
    <property type="entry name" value="MDN1_4th"/>
    <property type="match status" value="1"/>
</dbReference>
<feature type="compositionally biased region" description="Basic and acidic residues" evidence="10">
    <location>
        <begin position="5020"/>
        <end position="5030"/>
    </location>
</feature>
<evidence type="ECO:0000256" key="2">
    <source>
        <dbReference type="ARBA" id="ARBA00004642"/>
    </source>
</evidence>
<protein>
    <recommendedName>
        <fullName evidence="4 9">Midasin</fullName>
    </recommendedName>
</protein>
<evidence type="ECO:0000313" key="13">
    <source>
        <dbReference type="Proteomes" id="UP001623349"/>
    </source>
</evidence>
<feature type="compositionally biased region" description="Basic and acidic residues" evidence="10">
    <location>
        <begin position="5003"/>
        <end position="5013"/>
    </location>
</feature>
<dbReference type="PIRSF" id="PIRSF010340">
    <property type="entry name" value="Midasin"/>
    <property type="match status" value="1"/>
</dbReference>